<keyword evidence="3" id="KW-1185">Reference proteome</keyword>
<dbReference type="Proteomes" id="UP001057375">
    <property type="component" value="Unassembled WGS sequence"/>
</dbReference>
<sequence>MLLSQLCRAPPIPTSDATLITFFTASLASLVYTNFIFGVNIMVSGFKMSAKYGIYSFKYVTDPIKLLKSFRLLRSPIRFNTANFLGH</sequence>
<evidence type="ECO:0000313" key="2">
    <source>
        <dbReference type="EMBL" id="GKT33534.1"/>
    </source>
</evidence>
<gene>
    <name evidence="2" type="ORF">ADUPG1_002524</name>
</gene>
<proteinExistence type="predicted"/>
<comment type="caution">
    <text evidence="2">The sequence shown here is derived from an EMBL/GenBank/DDBJ whole genome shotgun (WGS) entry which is preliminary data.</text>
</comment>
<evidence type="ECO:0008006" key="4">
    <source>
        <dbReference type="Google" id="ProtNLM"/>
    </source>
</evidence>
<evidence type="ECO:0000313" key="3">
    <source>
        <dbReference type="Proteomes" id="UP001057375"/>
    </source>
</evidence>
<keyword evidence="1" id="KW-0812">Transmembrane</keyword>
<feature type="transmembrane region" description="Helical" evidence="1">
    <location>
        <begin position="20"/>
        <end position="43"/>
    </location>
</feature>
<organism evidence="2 3">
    <name type="scientific">Aduncisulcus paluster</name>
    <dbReference type="NCBI Taxonomy" id="2918883"/>
    <lineage>
        <taxon>Eukaryota</taxon>
        <taxon>Metamonada</taxon>
        <taxon>Carpediemonas-like organisms</taxon>
        <taxon>Aduncisulcus</taxon>
    </lineage>
</organism>
<feature type="non-terminal residue" evidence="2">
    <location>
        <position position="87"/>
    </location>
</feature>
<keyword evidence="1" id="KW-0472">Membrane</keyword>
<protein>
    <recommendedName>
        <fullName evidence="4">NADH dehydrogenase subunit 5</fullName>
    </recommendedName>
</protein>
<reference evidence="2" key="1">
    <citation type="submission" date="2022-03" db="EMBL/GenBank/DDBJ databases">
        <title>Draft genome sequence of Aduncisulcus paluster, a free-living microaerophilic Fornicata.</title>
        <authorList>
            <person name="Yuyama I."/>
            <person name="Kume K."/>
            <person name="Tamura T."/>
            <person name="Inagaki Y."/>
            <person name="Hashimoto T."/>
        </authorList>
    </citation>
    <scope>NUCLEOTIDE SEQUENCE</scope>
    <source>
        <strain evidence="2">NY0171</strain>
    </source>
</reference>
<evidence type="ECO:0000256" key="1">
    <source>
        <dbReference type="SAM" id="Phobius"/>
    </source>
</evidence>
<keyword evidence="1" id="KW-1133">Transmembrane helix</keyword>
<dbReference type="EMBL" id="BQXS01002973">
    <property type="protein sequence ID" value="GKT33534.1"/>
    <property type="molecule type" value="Genomic_DNA"/>
</dbReference>
<name>A0ABQ5KPZ7_9EUKA</name>
<accession>A0ABQ5KPZ7</accession>